<dbReference type="EMBL" id="VOBR01000024">
    <property type="protein sequence ID" value="TWP47819.1"/>
    <property type="molecule type" value="Genomic_DNA"/>
</dbReference>
<accession>A0A563EMK2</accession>
<reference evidence="2 3" key="1">
    <citation type="submission" date="2019-07" db="EMBL/GenBank/DDBJ databases">
        <title>Lentzea xizangensis sp. nov., isolated from Qinghai-Tibetan Plateau Soils.</title>
        <authorList>
            <person name="Huang J."/>
        </authorList>
    </citation>
    <scope>NUCLEOTIDE SEQUENCE [LARGE SCALE GENOMIC DNA]</scope>
    <source>
        <strain evidence="2 3">FXJ1.1311</strain>
    </source>
</reference>
<organism evidence="2 3">
    <name type="scientific">Lentzea tibetensis</name>
    <dbReference type="NCBI Taxonomy" id="2591470"/>
    <lineage>
        <taxon>Bacteria</taxon>
        <taxon>Bacillati</taxon>
        <taxon>Actinomycetota</taxon>
        <taxon>Actinomycetes</taxon>
        <taxon>Pseudonocardiales</taxon>
        <taxon>Pseudonocardiaceae</taxon>
        <taxon>Lentzea</taxon>
    </lineage>
</organism>
<sequence>MGVVGRSVLGGLFYGSACAALVAVVAVVLGENNSPVWLLALSIPVFGVIFGGVPGLVVGTVVGLVRRAAQPRPLPYAAPQPVDMWSVLVDRCAESTRRVAAAVTTVPESLARDWMERIAQDLKKELDDVRGIAQLGRALGAVDAQHPVYQRLEAAVRDFTAFENQVATVALKMFDHPELDQVRTDLEFLEQQLPQLSG</sequence>
<protein>
    <recommendedName>
        <fullName evidence="4">5-bromo-4-chloroindolyl phosphate hydrolysis protein</fullName>
    </recommendedName>
</protein>
<dbReference type="RefSeq" id="WP_146357404.1">
    <property type="nucleotide sequence ID" value="NZ_VOBR01000024.1"/>
</dbReference>
<evidence type="ECO:0000313" key="3">
    <source>
        <dbReference type="Proteomes" id="UP000316639"/>
    </source>
</evidence>
<feature type="transmembrane region" description="Helical" evidence="1">
    <location>
        <begin position="36"/>
        <end position="65"/>
    </location>
</feature>
<feature type="transmembrane region" description="Helical" evidence="1">
    <location>
        <begin position="12"/>
        <end position="30"/>
    </location>
</feature>
<dbReference type="OrthoDB" id="3696936at2"/>
<name>A0A563EMK2_9PSEU</name>
<gene>
    <name evidence="2" type="ORF">FKR81_31255</name>
</gene>
<keyword evidence="3" id="KW-1185">Reference proteome</keyword>
<keyword evidence="1" id="KW-1133">Transmembrane helix</keyword>
<evidence type="ECO:0000256" key="1">
    <source>
        <dbReference type="SAM" id="Phobius"/>
    </source>
</evidence>
<keyword evidence="1" id="KW-0472">Membrane</keyword>
<evidence type="ECO:0008006" key="4">
    <source>
        <dbReference type="Google" id="ProtNLM"/>
    </source>
</evidence>
<evidence type="ECO:0000313" key="2">
    <source>
        <dbReference type="EMBL" id="TWP47819.1"/>
    </source>
</evidence>
<keyword evidence="1" id="KW-0812">Transmembrane</keyword>
<proteinExistence type="predicted"/>
<dbReference type="Proteomes" id="UP000316639">
    <property type="component" value="Unassembled WGS sequence"/>
</dbReference>
<comment type="caution">
    <text evidence="2">The sequence shown here is derived from an EMBL/GenBank/DDBJ whole genome shotgun (WGS) entry which is preliminary data.</text>
</comment>
<dbReference type="AlphaFoldDB" id="A0A563EMK2"/>